<dbReference type="Proteomes" id="UP000031419">
    <property type="component" value="Unassembled WGS sequence"/>
</dbReference>
<evidence type="ECO:0000313" key="2">
    <source>
        <dbReference type="EMBL" id="KEI46034.1"/>
    </source>
</evidence>
<dbReference type="OrthoDB" id="3822483at2"/>
<gene>
    <name evidence="2" type="ORF">GU90_00585</name>
</gene>
<accession>A0A073BE29</accession>
<dbReference type="GO" id="GO:0005886">
    <property type="term" value="C:plasma membrane"/>
    <property type="evidence" value="ECO:0007669"/>
    <property type="project" value="UniProtKB-SubCell"/>
</dbReference>
<feature type="transmembrane region" description="Helical" evidence="1">
    <location>
        <begin position="88"/>
        <end position="111"/>
    </location>
</feature>
<dbReference type="PANTHER" id="PTHR37305:SF1">
    <property type="entry name" value="MEMBRANE PROTEIN"/>
    <property type="match status" value="1"/>
</dbReference>
<keyword evidence="1" id="KW-0472">Membrane</keyword>
<feature type="transmembrane region" description="Helical" evidence="1">
    <location>
        <begin position="269"/>
        <end position="289"/>
    </location>
</feature>
<evidence type="ECO:0000256" key="1">
    <source>
        <dbReference type="SAM" id="Phobius"/>
    </source>
</evidence>
<dbReference type="Pfam" id="PF12730">
    <property type="entry name" value="ABC2_membrane_4"/>
    <property type="match status" value="1"/>
</dbReference>
<comment type="caution">
    <text evidence="2">The sequence shown here is derived from an EMBL/GenBank/DDBJ whole genome shotgun (WGS) entry which is preliminary data.</text>
</comment>
<dbReference type="RefSeq" id="WP_029721520.1">
    <property type="nucleotide sequence ID" value="NZ_JAJUIW010000019.1"/>
</dbReference>
<reference evidence="2 3" key="1">
    <citation type="submission" date="2014-06" db="EMBL/GenBank/DDBJ databases">
        <title>Saccharopolyspora rectivirgula DSM-43113 Genome sequencing.</title>
        <authorList>
            <person name="Barrera C."/>
            <person name="Millon L."/>
            <person name="Rognon B."/>
            <person name="Zaugg C."/>
            <person name="Monod M."/>
        </authorList>
    </citation>
    <scope>NUCLEOTIDE SEQUENCE [LARGE SCALE GENOMIC DNA]</scope>
    <source>
        <strain evidence="2 3">DSM 43113</strain>
    </source>
</reference>
<dbReference type="STRING" id="28042.GU90_00585"/>
<evidence type="ECO:0000313" key="3">
    <source>
        <dbReference type="Proteomes" id="UP000031419"/>
    </source>
</evidence>
<feature type="transmembrane region" description="Helical" evidence="1">
    <location>
        <begin position="143"/>
        <end position="166"/>
    </location>
</feature>
<feature type="transmembrane region" description="Helical" evidence="1">
    <location>
        <begin position="186"/>
        <end position="210"/>
    </location>
</feature>
<name>A0A073BE29_9PSEU</name>
<keyword evidence="1" id="KW-0812">Transmembrane</keyword>
<keyword evidence="1" id="KW-1133">Transmembrane helix</keyword>
<keyword evidence="3" id="KW-1185">Reference proteome</keyword>
<dbReference type="AlphaFoldDB" id="A0A073BE29"/>
<proteinExistence type="predicted"/>
<protein>
    <submittedName>
        <fullName evidence="2">ABC transporter permease</fullName>
    </submittedName>
</protein>
<feature type="transmembrane region" description="Helical" evidence="1">
    <location>
        <begin position="217"/>
        <end position="235"/>
    </location>
</feature>
<sequence>MTQQSGEGVLVKAPRGCTQPDGSAEGYRANGTLPLRVELARQLRRRRTRITLWFLAALPLLLVAAFQIGEPPSERGRTFADIATSSGLNFVVFTLAVSASFLLVMVVALVFGDTVASEASWSTLKYLLAAPIPRARLLRQKTLVAAMLSATGVVLLVGVATAVGLLEYGTGELTTPSGEALPFQAGLLSIAMAVGYLLVHLFWVAGLALWMSVNTDAPLGAVGGTVLVSILSRILDEITALGDLRAYLPTHYARAYLNFFSQEVNWSEVANGALSAVAYGAIFTALAVWRFTRKDITN</sequence>
<feature type="transmembrane region" description="Helical" evidence="1">
    <location>
        <begin position="50"/>
        <end position="68"/>
    </location>
</feature>
<dbReference type="GO" id="GO:0140359">
    <property type="term" value="F:ABC-type transporter activity"/>
    <property type="evidence" value="ECO:0007669"/>
    <property type="project" value="InterPro"/>
</dbReference>
<dbReference type="EMBL" id="JNVU01000003">
    <property type="protein sequence ID" value="KEI46034.1"/>
    <property type="molecule type" value="Genomic_DNA"/>
</dbReference>
<dbReference type="eggNOG" id="COG1277">
    <property type="taxonomic scope" value="Bacteria"/>
</dbReference>
<organism evidence="2 3">
    <name type="scientific">Saccharopolyspora rectivirgula</name>
    <dbReference type="NCBI Taxonomy" id="28042"/>
    <lineage>
        <taxon>Bacteria</taxon>
        <taxon>Bacillati</taxon>
        <taxon>Actinomycetota</taxon>
        <taxon>Actinomycetes</taxon>
        <taxon>Pseudonocardiales</taxon>
        <taxon>Pseudonocardiaceae</taxon>
        <taxon>Saccharopolyspora</taxon>
    </lineage>
</organism>
<dbReference type="PANTHER" id="PTHR37305">
    <property type="entry name" value="INTEGRAL MEMBRANE PROTEIN-RELATED"/>
    <property type="match status" value="1"/>
</dbReference>